<accession>A0AC35GK18</accession>
<evidence type="ECO:0000313" key="1">
    <source>
        <dbReference type="Proteomes" id="UP000887580"/>
    </source>
</evidence>
<dbReference type="WBParaSite" id="PS1159_v2.g5815.t1">
    <property type="protein sequence ID" value="PS1159_v2.g5815.t1"/>
    <property type="gene ID" value="PS1159_v2.g5815"/>
</dbReference>
<name>A0AC35GK18_9BILA</name>
<dbReference type="Proteomes" id="UP000887580">
    <property type="component" value="Unplaced"/>
</dbReference>
<evidence type="ECO:0000313" key="2">
    <source>
        <dbReference type="WBParaSite" id="PS1159_v2.g5815.t1"/>
    </source>
</evidence>
<organism evidence="1 2">
    <name type="scientific">Panagrolaimus sp. PS1159</name>
    <dbReference type="NCBI Taxonomy" id="55785"/>
    <lineage>
        <taxon>Eukaryota</taxon>
        <taxon>Metazoa</taxon>
        <taxon>Ecdysozoa</taxon>
        <taxon>Nematoda</taxon>
        <taxon>Chromadorea</taxon>
        <taxon>Rhabditida</taxon>
        <taxon>Tylenchina</taxon>
        <taxon>Panagrolaimomorpha</taxon>
        <taxon>Panagrolaimoidea</taxon>
        <taxon>Panagrolaimidae</taxon>
        <taxon>Panagrolaimus</taxon>
    </lineage>
</organism>
<reference evidence="2" key="1">
    <citation type="submission" date="2022-11" db="UniProtKB">
        <authorList>
            <consortium name="WormBaseParasite"/>
        </authorList>
    </citation>
    <scope>IDENTIFICATION</scope>
</reference>
<proteinExistence type="predicted"/>
<protein>
    <submittedName>
        <fullName evidence="2">Uncharacterized protein</fullName>
    </submittedName>
</protein>
<sequence length="317" mass="34467">MSDFRDTQLGCGDEPQNIIPTAIAVKEDKNPEGGMQGLSIHLKVRAGPGEKIPDIHITTSASGTSSSRLSTSKPASSNNIIQDVVLGESSVRNARNFVLKAEHIPKPSKILDDLKKNRANSRVNSSTSNVVQRQPGIIPKPVTCGRTASTAEAAEIVIKPEPLTNFGCVAIGEELASNGAVQIQPNCSQEFIVIFIPHECKRYQSFAKFCVSSSGKTYSHALLAYVKNFGDRAAYAYIVAVDTNGTEARNITVQPKSFCLTPTSNNPDDSSKVNITVKVPENYVQSMSQISMDFVRSAKRNNVFSLKVYFGDERLRQ</sequence>